<comment type="caution">
    <text evidence="1">The sequence shown here is derived from an EMBL/GenBank/DDBJ whole genome shotgun (WGS) entry which is preliminary data.</text>
</comment>
<evidence type="ECO:0000313" key="2">
    <source>
        <dbReference type="Proteomes" id="UP001314170"/>
    </source>
</evidence>
<accession>A0AAV1RQJ9</accession>
<keyword evidence="2" id="KW-1185">Reference proteome</keyword>
<proteinExistence type="predicted"/>
<gene>
    <name evidence="1" type="ORF">DCAF_LOCUS14007</name>
</gene>
<dbReference type="EMBL" id="CAWUPB010001156">
    <property type="protein sequence ID" value="CAK7338959.1"/>
    <property type="molecule type" value="Genomic_DNA"/>
</dbReference>
<organism evidence="1 2">
    <name type="scientific">Dovyalis caffra</name>
    <dbReference type="NCBI Taxonomy" id="77055"/>
    <lineage>
        <taxon>Eukaryota</taxon>
        <taxon>Viridiplantae</taxon>
        <taxon>Streptophyta</taxon>
        <taxon>Embryophyta</taxon>
        <taxon>Tracheophyta</taxon>
        <taxon>Spermatophyta</taxon>
        <taxon>Magnoliopsida</taxon>
        <taxon>eudicotyledons</taxon>
        <taxon>Gunneridae</taxon>
        <taxon>Pentapetalae</taxon>
        <taxon>rosids</taxon>
        <taxon>fabids</taxon>
        <taxon>Malpighiales</taxon>
        <taxon>Salicaceae</taxon>
        <taxon>Flacourtieae</taxon>
        <taxon>Dovyalis</taxon>
    </lineage>
</organism>
<reference evidence="1 2" key="1">
    <citation type="submission" date="2024-01" db="EMBL/GenBank/DDBJ databases">
        <authorList>
            <person name="Waweru B."/>
        </authorList>
    </citation>
    <scope>NUCLEOTIDE SEQUENCE [LARGE SCALE GENOMIC DNA]</scope>
</reference>
<name>A0AAV1RQJ9_9ROSI</name>
<sequence>MCEIQFVNGGPVASQNMKKQFESLRTKVQRCEELQTQNLELQEFSNTTQKMKNVE</sequence>
<dbReference type="AlphaFoldDB" id="A0AAV1RQJ9"/>
<evidence type="ECO:0000313" key="1">
    <source>
        <dbReference type="EMBL" id="CAK7338959.1"/>
    </source>
</evidence>
<dbReference type="Proteomes" id="UP001314170">
    <property type="component" value="Unassembled WGS sequence"/>
</dbReference>
<protein>
    <submittedName>
        <fullName evidence="1">Uncharacterized protein</fullName>
    </submittedName>
</protein>